<reference evidence="1" key="1">
    <citation type="submission" date="2014-02" db="EMBL/GenBank/DDBJ databases">
        <title>Expanding our view of genomic diversity in Candidatus Accumulibacter clades.</title>
        <authorList>
            <person name="Skennerton C.T."/>
            <person name="Barr J.J."/>
            <person name="Slater F.R."/>
            <person name="Bond P.L."/>
            <person name="Tyson G.W."/>
        </authorList>
    </citation>
    <scope>NUCLEOTIDE SEQUENCE [LARGE SCALE GENOMIC DNA]</scope>
</reference>
<gene>
    <name evidence="1" type="ORF">AW08_00755</name>
</gene>
<dbReference type="Proteomes" id="UP000020218">
    <property type="component" value="Unassembled WGS sequence"/>
</dbReference>
<evidence type="ECO:0000313" key="1">
    <source>
        <dbReference type="EMBL" id="EXI68929.1"/>
    </source>
</evidence>
<evidence type="ECO:0008006" key="3">
    <source>
        <dbReference type="Google" id="ProtNLM"/>
    </source>
</evidence>
<dbReference type="AlphaFoldDB" id="A0A011PRG0"/>
<comment type="caution">
    <text evidence="1">The sequence shown here is derived from an EMBL/GenBank/DDBJ whole genome shotgun (WGS) entry which is preliminary data.</text>
</comment>
<accession>A0A011PRG0</accession>
<proteinExistence type="predicted"/>
<dbReference type="InterPro" id="IPR009858">
    <property type="entry name" value="DUF1415"/>
</dbReference>
<sequence>MQGFASAGVSGYTGNRHPIRVQAALAASPAMHSQSRPSHDEVIASTRHWLERAVIGLNLCPFAKGVHAKGQIRYVVSSAENDESLLDDLQLELVALCATPADEVDTTLLIHPWALTDFADFLRFLDLVDVVLQTHRLHGILQVASFHPDYVFADSTADDITNHTNRSPFPTLHLLREASLDRAVAAFPDAAMIYERNLQTLRQLGADGWQALAAGASRTAKE</sequence>
<dbReference type="Pfam" id="PF07209">
    <property type="entry name" value="DUF1415"/>
    <property type="match status" value="1"/>
</dbReference>
<dbReference type="STRING" id="1454001.AW08_00755"/>
<protein>
    <recommendedName>
        <fullName evidence="3">DUF1415 domain-containing protein</fullName>
    </recommendedName>
</protein>
<organism evidence="1 2">
    <name type="scientific">Candidatus Accumulibacter adjunctus</name>
    <dbReference type="NCBI Taxonomy" id="1454001"/>
    <lineage>
        <taxon>Bacteria</taxon>
        <taxon>Pseudomonadati</taxon>
        <taxon>Pseudomonadota</taxon>
        <taxon>Betaproteobacteria</taxon>
        <taxon>Candidatus Accumulibacter</taxon>
    </lineage>
</organism>
<keyword evidence="2" id="KW-1185">Reference proteome</keyword>
<dbReference type="PATRIC" id="fig|1454001.3.peg.698"/>
<evidence type="ECO:0000313" key="2">
    <source>
        <dbReference type="Proteomes" id="UP000020218"/>
    </source>
</evidence>
<dbReference type="EMBL" id="JFAX01000003">
    <property type="protein sequence ID" value="EXI68929.1"/>
    <property type="molecule type" value="Genomic_DNA"/>
</dbReference>
<name>A0A011PRG0_9PROT</name>